<dbReference type="Gene3D" id="3.30.200.20">
    <property type="entry name" value="Phosphorylase Kinase, domain 1"/>
    <property type="match status" value="2"/>
</dbReference>
<keyword evidence="1" id="KW-0067">ATP-binding</keyword>
<gene>
    <name evidence="3" type="ORF">BUALT_Bualt06G0129600</name>
</gene>
<comment type="caution">
    <text evidence="3">The sequence shown here is derived from an EMBL/GenBank/DDBJ whole genome shotgun (WGS) entry which is preliminary data.</text>
</comment>
<dbReference type="PROSITE" id="PS50011">
    <property type="entry name" value="PROTEIN_KINASE_DOM"/>
    <property type="match status" value="2"/>
</dbReference>
<dbReference type="PANTHER" id="PTHR48010:SF1">
    <property type="entry name" value="PROTEIN KINASE DOMAIN-CONTAINING PROTEIN"/>
    <property type="match status" value="1"/>
</dbReference>
<organism evidence="3 4">
    <name type="scientific">Buddleja alternifolia</name>
    <dbReference type="NCBI Taxonomy" id="168488"/>
    <lineage>
        <taxon>Eukaryota</taxon>
        <taxon>Viridiplantae</taxon>
        <taxon>Streptophyta</taxon>
        <taxon>Embryophyta</taxon>
        <taxon>Tracheophyta</taxon>
        <taxon>Spermatophyta</taxon>
        <taxon>Magnoliopsida</taxon>
        <taxon>eudicotyledons</taxon>
        <taxon>Gunneridae</taxon>
        <taxon>Pentapetalae</taxon>
        <taxon>asterids</taxon>
        <taxon>lamiids</taxon>
        <taxon>Lamiales</taxon>
        <taxon>Scrophulariaceae</taxon>
        <taxon>Buddlejeae</taxon>
        <taxon>Buddleja</taxon>
    </lineage>
</organism>
<keyword evidence="1" id="KW-0547">Nucleotide-binding</keyword>
<evidence type="ECO:0000256" key="1">
    <source>
        <dbReference type="PROSITE-ProRule" id="PRU10141"/>
    </source>
</evidence>
<dbReference type="InterPro" id="IPR001245">
    <property type="entry name" value="Ser-Thr/Tyr_kinase_cat_dom"/>
</dbReference>
<dbReference type="Pfam" id="PF07714">
    <property type="entry name" value="PK_Tyr_Ser-Thr"/>
    <property type="match status" value="2"/>
</dbReference>
<dbReference type="GO" id="GO:0004672">
    <property type="term" value="F:protein kinase activity"/>
    <property type="evidence" value="ECO:0007669"/>
    <property type="project" value="InterPro"/>
</dbReference>
<accession>A0AAV6XGE2</accession>
<dbReference type="EMBL" id="WHWC01000006">
    <property type="protein sequence ID" value="KAG8381513.1"/>
    <property type="molecule type" value="Genomic_DNA"/>
</dbReference>
<feature type="binding site" evidence="1">
    <location>
        <position position="116"/>
    </location>
    <ligand>
        <name>ATP</name>
        <dbReference type="ChEBI" id="CHEBI:30616"/>
    </ligand>
</feature>
<dbReference type="Gene3D" id="1.10.510.10">
    <property type="entry name" value="Transferase(Phosphotransferase) domain 1"/>
    <property type="match status" value="2"/>
</dbReference>
<protein>
    <recommendedName>
        <fullName evidence="2">Protein kinase domain-containing protein</fullName>
    </recommendedName>
</protein>
<evidence type="ECO:0000313" key="4">
    <source>
        <dbReference type="Proteomes" id="UP000826271"/>
    </source>
</evidence>
<dbReference type="InterPro" id="IPR011009">
    <property type="entry name" value="Kinase-like_dom_sf"/>
</dbReference>
<dbReference type="PROSITE" id="PS00107">
    <property type="entry name" value="PROTEIN_KINASE_ATP"/>
    <property type="match status" value="1"/>
</dbReference>
<dbReference type="FunFam" id="1.10.510.10:FF:000095">
    <property type="entry name" value="protein STRUBBELIG-RECEPTOR FAMILY 8"/>
    <property type="match status" value="1"/>
</dbReference>
<name>A0AAV6XGE2_9LAMI</name>
<dbReference type="PANTHER" id="PTHR48010">
    <property type="entry name" value="OS05G0588300 PROTEIN"/>
    <property type="match status" value="1"/>
</dbReference>
<dbReference type="GO" id="GO:0005524">
    <property type="term" value="F:ATP binding"/>
    <property type="evidence" value="ECO:0007669"/>
    <property type="project" value="UniProtKB-UniRule"/>
</dbReference>
<sequence length="688" mass="77478">MSKIYDNWYRLVEAVLRKEQFRELSRSASIASSASTFGAISFRDLGFLNDESSSTNLRQLEEAVANSQEKLVFISDFSPAFDVEDVLLVSVEFLGSGTFGSVYTLVMNSGVRIVVKRLNSGSISELEFKRRVDIVGNVWHENVAPLRAYYSSTNEKLMLYDYHSKGSIYALLHGQTGANLAHVDWGTRLRIAIGAARGISEIHTQNDGKLVHGNIKSSNIFLNPQHYGCVSDLGLTNIIETTFMPNARCYAPEVKSTQNVSQESDVYSFGILLLELLTGKSPAHVNLVKFVNSIKSKFRTSTVFHVDLLKYPAIRKQMVKVLEIGRRCIAKSIKKRPKMYEVVNMLESISKMNTGSSVSLERKLVFVKDGNATFVLEDMLRDSAEVLGRGTFGSSYKTVLGNRDISITMKRSKDVNVAFEEFQKHMEVIGRMRHESVADLKAYYFSREEVLLVYDYYDEHSLYALLHGTERTPLDWETRLKIAIGAARGISHIHMQDGRKLVHGNIKSSNIFLNQHQYGLVSDAGLAKVMKPVRRAVMRTPNYFAPEVKDTQKTSQASDVYSFGVVLLELVSGKPSQDTTEEDEVISLAEWVHSVISDDWAAKVFDIELMRYQSDEEAMTQFSQIAMDCINFVPEYRPKMSEVVKMLEEISGVDTRGPLSIESRLEDLLPTLTLRMVAAELESSRLLD</sequence>
<proteinExistence type="predicted"/>
<dbReference type="SUPFAM" id="SSF56112">
    <property type="entry name" value="Protein kinase-like (PK-like)"/>
    <property type="match status" value="2"/>
</dbReference>
<keyword evidence="4" id="KW-1185">Reference proteome</keyword>
<dbReference type="InterPro" id="IPR000719">
    <property type="entry name" value="Prot_kinase_dom"/>
</dbReference>
<dbReference type="InterPro" id="IPR050994">
    <property type="entry name" value="At_inactive_RLKs"/>
</dbReference>
<feature type="domain" description="Protein kinase" evidence="2">
    <location>
        <begin position="381"/>
        <end position="650"/>
    </location>
</feature>
<evidence type="ECO:0000313" key="3">
    <source>
        <dbReference type="EMBL" id="KAG8381513.1"/>
    </source>
</evidence>
<dbReference type="Proteomes" id="UP000826271">
    <property type="component" value="Unassembled WGS sequence"/>
</dbReference>
<feature type="domain" description="Protein kinase" evidence="2">
    <location>
        <begin position="88"/>
        <end position="349"/>
    </location>
</feature>
<dbReference type="AlphaFoldDB" id="A0AAV6XGE2"/>
<dbReference type="InterPro" id="IPR017441">
    <property type="entry name" value="Protein_kinase_ATP_BS"/>
</dbReference>
<evidence type="ECO:0000259" key="2">
    <source>
        <dbReference type="PROSITE" id="PS50011"/>
    </source>
</evidence>
<reference evidence="3" key="1">
    <citation type="submission" date="2019-10" db="EMBL/GenBank/DDBJ databases">
        <authorList>
            <person name="Zhang R."/>
            <person name="Pan Y."/>
            <person name="Wang J."/>
            <person name="Ma R."/>
            <person name="Yu S."/>
        </authorList>
    </citation>
    <scope>NUCLEOTIDE SEQUENCE</scope>
    <source>
        <strain evidence="3">LA-IB0</strain>
        <tissue evidence="3">Leaf</tissue>
    </source>
</reference>